<keyword evidence="2" id="KW-1185">Reference proteome</keyword>
<reference evidence="2" key="1">
    <citation type="submission" date="2020-05" db="EMBL/GenBank/DDBJ databases">
        <title>Frigoriglobus tundricola gen. nov., sp. nov., a psychrotolerant cellulolytic planctomycete of the family Gemmataceae with two divergent copies of 16S rRNA gene.</title>
        <authorList>
            <person name="Kulichevskaya I.S."/>
            <person name="Ivanova A.A."/>
            <person name="Naumoff D.G."/>
            <person name="Beletsky A.V."/>
            <person name="Rijpstra W.I.C."/>
            <person name="Sinninghe Damste J.S."/>
            <person name="Mardanov A.V."/>
            <person name="Ravin N.V."/>
            <person name="Dedysh S.N."/>
        </authorList>
    </citation>
    <scope>NUCLEOTIDE SEQUENCE [LARGE SCALE GENOMIC DNA]</scope>
    <source>
        <strain evidence="2">PL17</strain>
    </source>
</reference>
<organism evidence="1 2">
    <name type="scientific">Frigoriglobus tundricola</name>
    <dbReference type="NCBI Taxonomy" id="2774151"/>
    <lineage>
        <taxon>Bacteria</taxon>
        <taxon>Pseudomonadati</taxon>
        <taxon>Planctomycetota</taxon>
        <taxon>Planctomycetia</taxon>
        <taxon>Gemmatales</taxon>
        <taxon>Gemmataceae</taxon>
        <taxon>Frigoriglobus</taxon>
    </lineage>
</organism>
<dbReference type="AlphaFoldDB" id="A0A6M5YME3"/>
<proteinExistence type="predicted"/>
<dbReference type="RefSeq" id="WP_171470463.1">
    <property type="nucleotide sequence ID" value="NZ_CP053452.2"/>
</dbReference>
<gene>
    <name evidence="1" type="ORF">FTUN_1993</name>
</gene>
<name>A0A6M5YME3_9BACT</name>
<evidence type="ECO:0000313" key="2">
    <source>
        <dbReference type="Proteomes" id="UP000503447"/>
    </source>
</evidence>
<accession>A0A6M5YME3</accession>
<dbReference type="KEGG" id="ftj:FTUN_1993"/>
<dbReference type="EMBL" id="CP053452">
    <property type="protein sequence ID" value="QJW94473.1"/>
    <property type="molecule type" value="Genomic_DNA"/>
</dbReference>
<sequence>MNRPLMLSLYVALWGLLVVPDRAPGEDRRETDTTFANYKPLAAAVAKADKVALLEGLPHPMFEKKLLESELKTKKTVSHHGFPFYAEPVALKEADAKTLTKLFTDETSFKAFSGAKKCGGFHPDYCIEWHVGKDLYRCLVCFGCHEVKVFGPKTELYCDITKDAYDSFKTVLQPYRKNRPERKDE</sequence>
<dbReference type="Proteomes" id="UP000503447">
    <property type="component" value="Chromosome"/>
</dbReference>
<evidence type="ECO:0000313" key="1">
    <source>
        <dbReference type="EMBL" id="QJW94473.1"/>
    </source>
</evidence>
<protein>
    <submittedName>
        <fullName evidence="1">Uncharacterized protein</fullName>
    </submittedName>
</protein>